<dbReference type="CDD" id="cd04475">
    <property type="entry name" value="RPA1_DBD_B"/>
    <property type="match status" value="1"/>
</dbReference>
<dbReference type="GO" id="GO:0003677">
    <property type="term" value="F:DNA binding"/>
    <property type="evidence" value="ECO:0007669"/>
    <property type="project" value="UniProtKB-KW"/>
</dbReference>
<name>A0AAW0FCT6_9APHY</name>
<dbReference type="InterPro" id="IPR012340">
    <property type="entry name" value="NA-bd_OB-fold"/>
</dbReference>
<evidence type="ECO:0000256" key="6">
    <source>
        <dbReference type="ARBA" id="ARBA00022833"/>
    </source>
</evidence>
<dbReference type="Pfam" id="PF16900">
    <property type="entry name" value="REPA_OB_2"/>
    <property type="match status" value="1"/>
</dbReference>
<dbReference type="FunFam" id="2.40.50.140:FF:000041">
    <property type="entry name" value="Replication protein A subunit"/>
    <property type="match status" value="1"/>
</dbReference>
<evidence type="ECO:0000256" key="4">
    <source>
        <dbReference type="ARBA" id="ARBA00022723"/>
    </source>
</evidence>
<dbReference type="EMBL" id="JASBNA010000060">
    <property type="protein sequence ID" value="KAK7679343.1"/>
    <property type="molecule type" value="Genomic_DNA"/>
</dbReference>
<gene>
    <name evidence="14" type="ORF">QCA50_017560</name>
</gene>
<dbReference type="Pfam" id="PF04057">
    <property type="entry name" value="Rep-A_N"/>
    <property type="match status" value="1"/>
</dbReference>
<dbReference type="InterPro" id="IPR007199">
    <property type="entry name" value="Rep_factor-A_N"/>
</dbReference>
<dbReference type="NCBIfam" id="TIGR00617">
    <property type="entry name" value="rpa1"/>
    <property type="match status" value="1"/>
</dbReference>
<evidence type="ECO:0000256" key="1">
    <source>
        <dbReference type="ARBA" id="ARBA00004123"/>
    </source>
</evidence>
<comment type="caution">
    <text evidence="14">The sequence shown here is derived from an EMBL/GenBank/DDBJ whole genome shotgun (WGS) entry which is preliminary data.</text>
</comment>
<keyword evidence="3 9" id="KW-0235">DNA replication</keyword>
<dbReference type="GO" id="GO:0006310">
    <property type="term" value="P:DNA recombination"/>
    <property type="evidence" value="ECO:0007669"/>
    <property type="project" value="InterPro"/>
</dbReference>
<dbReference type="GO" id="GO:0008270">
    <property type="term" value="F:zinc ion binding"/>
    <property type="evidence" value="ECO:0007669"/>
    <property type="project" value="UniProtKB-KW"/>
</dbReference>
<dbReference type="GO" id="GO:0005662">
    <property type="term" value="C:DNA replication factor A complex"/>
    <property type="evidence" value="ECO:0007669"/>
    <property type="project" value="UniProtKB-ARBA"/>
</dbReference>
<dbReference type="GO" id="GO:0006281">
    <property type="term" value="P:DNA repair"/>
    <property type="evidence" value="ECO:0007669"/>
    <property type="project" value="InterPro"/>
</dbReference>
<keyword evidence="4 9" id="KW-0479">Metal-binding</keyword>
<keyword evidence="8 9" id="KW-0539">Nucleus</keyword>
<comment type="subunit">
    <text evidence="9">Component of the heterotrimeric canonical replication protein A complex (RPA).</text>
</comment>
<comment type="subcellular location">
    <subcellularLocation>
        <location evidence="1 9">Nucleus</location>
    </subcellularLocation>
</comment>
<dbReference type="GO" id="GO:0006260">
    <property type="term" value="P:DNA replication"/>
    <property type="evidence" value="ECO:0007669"/>
    <property type="project" value="UniProtKB-KW"/>
</dbReference>
<evidence type="ECO:0000313" key="14">
    <source>
        <dbReference type="EMBL" id="KAK7679343.1"/>
    </source>
</evidence>
<evidence type="ECO:0000256" key="9">
    <source>
        <dbReference type="RuleBase" id="RU364130"/>
    </source>
</evidence>
<evidence type="ECO:0000256" key="5">
    <source>
        <dbReference type="ARBA" id="ARBA00022771"/>
    </source>
</evidence>
<feature type="domain" description="Replication factor-A protein 1 N-terminal" evidence="12">
    <location>
        <begin position="24"/>
        <end position="105"/>
    </location>
</feature>
<dbReference type="AlphaFoldDB" id="A0AAW0FCT6"/>
<proteinExistence type="inferred from homology"/>
<dbReference type="InterPro" id="IPR004591">
    <property type="entry name" value="Rfa1"/>
</dbReference>
<evidence type="ECO:0000256" key="10">
    <source>
        <dbReference type="SAM" id="MobiDB-lite"/>
    </source>
</evidence>
<dbReference type="GO" id="GO:0000781">
    <property type="term" value="C:chromosome, telomeric region"/>
    <property type="evidence" value="ECO:0007669"/>
    <property type="project" value="UniProtKB-ARBA"/>
</dbReference>
<dbReference type="CDD" id="cd04474">
    <property type="entry name" value="RPA1_DBD_A"/>
    <property type="match status" value="1"/>
</dbReference>
<dbReference type="Pfam" id="PF01336">
    <property type="entry name" value="tRNA_anti-codon"/>
    <property type="match status" value="1"/>
</dbReference>
<reference evidence="14 15" key="1">
    <citation type="submission" date="2022-09" db="EMBL/GenBank/DDBJ databases">
        <authorList>
            <person name="Palmer J.M."/>
        </authorList>
    </citation>
    <scope>NUCLEOTIDE SEQUENCE [LARGE SCALE GENOMIC DNA]</scope>
    <source>
        <strain evidence="14 15">DSM 7382</strain>
    </source>
</reference>
<feature type="region of interest" description="Disordered" evidence="10">
    <location>
        <begin position="155"/>
        <end position="184"/>
    </location>
</feature>
<dbReference type="InterPro" id="IPR031657">
    <property type="entry name" value="REPA_OB_2"/>
</dbReference>
<keyword evidence="6 9" id="KW-0862">Zinc</keyword>
<organism evidence="14 15">
    <name type="scientific">Cerrena zonata</name>
    <dbReference type="NCBI Taxonomy" id="2478898"/>
    <lineage>
        <taxon>Eukaryota</taxon>
        <taxon>Fungi</taxon>
        <taxon>Dikarya</taxon>
        <taxon>Basidiomycota</taxon>
        <taxon>Agaricomycotina</taxon>
        <taxon>Agaricomycetes</taxon>
        <taxon>Polyporales</taxon>
        <taxon>Cerrenaceae</taxon>
        <taxon>Cerrena</taxon>
    </lineage>
</organism>
<accession>A0AAW0FCT6</accession>
<feature type="domain" description="Replication protein A OB" evidence="13">
    <location>
        <begin position="303"/>
        <end position="388"/>
    </location>
</feature>
<dbReference type="PANTHER" id="PTHR47165:SF4">
    <property type="entry name" value="OS03G0429900 PROTEIN"/>
    <property type="match status" value="1"/>
</dbReference>
<keyword evidence="7 9" id="KW-0238">DNA-binding</keyword>
<evidence type="ECO:0000259" key="11">
    <source>
        <dbReference type="Pfam" id="PF01336"/>
    </source>
</evidence>
<evidence type="ECO:0000259" key="13">
    <source>
        <dbReference type="Pfam" id="PF16900"/>
    </source>
</evidence>
<evidence type="ECO:0000313" key="15">
    <source>
        <dbReference type="Proteomes" id="UP001385951"/>
    </source>
</evidence>
<dbReference type="SUPFAM" id="SSF50249">
    <property type="entry name" value="Nucleic acid-binding proteins"/>
    <property type="match status" value="3"/>
</dbReference>
<comment type="similarity">
    <text evidence="2 9">Belongs to the replication factor A protein 1 family.</text>
</comment>
<feature type="domain" description="OB" evidence="11">
    <location>
        <begin position="195"/>
        <end position="265"/>
    </location>
</feature>
<comment type="function">
    <text evidence="9">As part of the replication protein A (RPA/RP-A), a single-stranded DNA-binding heterotrimeric complex, may play an essential role in DNA replication, recombination and repair. Binds and stabilizes single-stranded DNA intermediates, preventing complementary DNA reannealing and recruiting different proteins involved in DNA metabolism.</text>
</comment>
<evidence type="ECO:0000256" key="2">
    <source>
        <dbReference type="ARBA" id="ARBA00005690"/>
    </source>
</evidence>
<evidence type="ECO:0000259" key="12">
    <source>
        <dbReference type="Pfam" id="PF04057"/>
    </source>
</evidence>
<keyword evidence="15" id="KW-1185">Reference proteome</keyword>
<dbReference type="InterPro" id="IPR004365">
    <property type="entry name" value="NA-bd_OB_tRNA"/>
</dbReference>
<protein>
    <recommendedName>
        <fullName evidence="9">Replication protein A subunit</fullName>
    </recommendedName>
</protein>
<evidence type="ECO:0000256" key="8">
    <source>
        <dbReference type="ARBA" id="ARBA00023242"/>
    </source>
</evidence>
<dbReference type="PANTHER" id="PTHR47165">
    <property type="entry name" value="OS03G0429900 PROTEIN"/>
    <property type="match status" value="1"/>
</dbReference>
<evidence type="ECO:0000256" key="7">
    <source>
        <dbReference type="ARBA" id="ARBA00023125"/>
    </source>
</evidence>
<evidence type="ECO:0000256" key="3">
    <source>
        <dbReference type="ARBA" id="ARBA00022705"/>
    </source>
</evidence>
<dbReference type="Gene3D" id="2.40.50.140">
    <property type="entry name" value="Nucleic acid-binding proteins"/>
    <property type="match status" value="3"/>
</dbReference>
<dbReference type="FunFam" id="2.40.50.140:FF:000064">
    <property type="entry name" value="Replication protein A subunit"/>
    <property type="match status" value="1"/>
</dbReference>
<feature type="compositionally biased region" description="Low complexity" evidence="10">
    <location>
        <begin position="157"/>
        <end position="176"/>
    </location>
</feature>
<keyword evidence="5 9" id="KW-0863">Zinc-finger</keyword>
<dbReference type="GO" id="GO:0007004">
    <property type="term" value="P:telomere maintenance via telomerase"/>
    <property type="evidence" value="ECO:0007669"/>
    <property type="project" value="UniProtKB-ARBA"/>
</dbReference>
<sequence length="390" mass="43864">MQPQDYGIVPGSLKELLSVKDNHKWQGKSIVAQVQNSKILQEQNTDKKYRLIVSDGAYSIHAVVDQNNNNYLESNGFSRFSIILLKSYTIAKTKKRVMIINDLEVKVPKADKISENAVPCDTYYDQNPADDLVAQANAKVGAGPDIPAVALNVDSKPQQVRQPQQQQQQQQQQQPPANHGPICPIESISPFSNRWTIKARVSYKGDMRRWSNQRGEGRLFNVNFLDESDEIRATSFNEDADKFFELLQEDKVYYVTKARVVPSKPNFSNLSHTYELNLGRDTQITECFDTADVPKINFNFTKLNQIESVEANSILDVIGVLKNVNNCEEMTAKSTGKPFQKRNVTIVDNSNYAIDVTLWNKVAEEFNVPTGSVLAFKGVKANDFGGHKKG</sequence>
<dbReference type="Proteomes" id="UP001385951">
    <property type="component" value="Unassembled WGS sequence"/>
</dbReference>